<accession>A0ACD6A805</accession>
<keyword evidence="2" id="KW-1185">Reference proteome</keyword>
<evidence type="ECO:0000313" key="2">
    <source>
        <dbReference type="Proteomes" id="UP001732700"/>
    </source>
</evidence>
<name>A0ACD6A805_AVESA</name>
<sequence length="198" mass="22883">MTAETQLEQLLSVLTSISLLAGNSRLMTKTTAKPPQTRDLYKLFNNGGMIWAPAKWIWLKAIPHRYKIFLWLTFRGRLNTNRNMVTKKWCSDGGCDQCLALETFKHIALHCRQANWIWDRLQLTDTARKASQLSDLCDIQGKDAKTWPICIVACLLALWRARNDRFSIIGKQIEQRYSIILLNTSIFGPTDQRSRNQK</sequence>
<protein>
    <submittedName>
        <fullName evidence="1">Uncharacterized protein</fullName>
    </submittedName>
</protein>
<dbReference type="Proteomes" id="UP001732700">
    <property type="component" value="Chromosome 7C"/>
</dbReference>
<reference evidence="1" key="1">
    <citation type="submission" date="2021-05" db="EMBL/GenBank/DDBJ databases">
        <authorList>
            <person name="Scholz U."/>
            <person name="Mascher M."/>
            <person name="Fiebig A."/>
        </authorList>
    </citation>
    <scope>NUCLEOTIDE SEQUENCE [LARGE SCALE GENOMIC DNA]</scope>
</reference>
<organism evidence="1 2">
    <name type="scientific">Avena sativa</name>
    <name type="common">Oat</name>
    <dbReference type="NCBI Taxonomy" id="4498"/>
    <lineage>
        <taxon>Eukaryota</taxon>
        <taxon>Viridiplantae</taxon>
        <taxon>Streptophyta</taxon>
        <taxon>Embryophyta</taxon>
        <taxon>Tracheophyta</taxon>
        <taxon>Spermatophyta</taxon>
        <taxon>Magnoliopsida</taxon>
        <taxon>Liliopsida</taxon>
        <taxon>Poales</taxon>
        <taxon>Poaceae</taxon>
        <taxon>BOP clade</taxon>
        <taxon>Pooideae</taxon>
        <taxon>Poodae</taxon>
        <taxon>Poeae</taxon>
        <taxon>Poeae Chloroplast Group 1 (Aveneae type)</taxon>
        <taxon>Aveninae</taxon>
        <taxon>Avena</taxon>
    </lineage>
</organism>
<evidence type="ECO:0000313" key="1">
    <source>
        <dbReference type="EnsemblPlants" id="AVESA.00010b.r2.7CG0712220.1.CDS.1"/>
    </source>
</evidence>
<dbReference type="EnsemblPlants" id="AVESA.00010b.r2.7CG0712220.1">
    <property type="protein sequence ID" value="AVESA.00010b.r2.7CG0712220.1.CDS.1"/>
    <property type="gene ID" value="AVESA.00010b.r2.7CG0712220"/>
</dbReference>
<proteinExistence type="predicted"/>
<reference evidence="1" key="2">
    <citation type="submission" date="2025-09" db="UniProtKB">
        <authorList>
            <consortium name="EnsemblPlants"/>
        </authorList>
    </citation>
    <scope>IDENTIFICATION</scope>
</reference>